<dbReference type="EMBL" id="JAMXIB010000001">
    <property type="protein sequence ID" value="MCO5723710.1"/>
    <property type="molecule type" value="Genomic_DNA"/>
</dbReference>
<dbReference type="Proteomes" id="UP001206312">
    <property type="component" value="Unassembled WGS sequence"/>
</dbReference>
<dbReference type="RefSeq" id="WP_252740078.1">
    <property type="nucleotide sequence ID" value="NZ_JAMXIB010000001.1"/>
</dbReference>
<reference evidence="2 3" key="1">
    <citation type="submission" date="2022-06" db="EMBL/GenBank/DDBJ databases">
        <authorList>
            <person name="Xuan X."/>
        </authorList>
    </citation>
    <scope>NUCLEOTIDE SEQUENCE [LARGE SCALE GENOMIC DNA]</scope>
    <source>
        <strain evidence="2 3">2V75</strain>
    </source>
</reference>
<feature type="region of interest" description="Disordered" evidence="1">
    <location>
        <begin position="1"/>
        <end position="24"/>
    </location>
</feature>
<evidence type="ECO:0000256" key="1">
    <source>
        <dbReference type="SAM" id="MobiDB-lite"/>
    </source>
</evidence>
<accession>A0ABT1AVW1</accession>
<gene>
    <name evidence="2" type="primary">ytxJ</name>
    <name evidence="2" type="ORF">NG653_02500</name>
</gene>
<protein>
    <submittedName>
        <fullName evidence="2">Bacillithiol system redox-active protein YtxJ</fullName>
    </submittedName>
</protein>
<organism evidence="2 3">
    <name type="scientific">Robiginitalea marina</name>
    <dbReference type="NCBI Taxonomy" id="2954105"/>
    <lineage>
        <taxon>Bacteria</taxon>
        <taxon>Pseudomonadati</taxon>
        <taxon>Bacteroidota</taxon>
        <taxon>Flavobacteriia</taxon>
        <taxon>Flavobacteriales</taxon>
        <taxon>Flavobacteriaceae</taxon>
        <taxon>Robiginitalea</taxon>
    </lineage>
</organism>
<proteinExistence type="predicted"/>
<evidence type="ECO:0000313" key="2">
    <source>
        <dbReference type="EMBL" id="MCO5723710.1"/>
    </source>
</evidence>
<dbReference type="InterPro" id="IPR022551">
    <property type="entry name" value="BrxC"/>
</dbReference>
<dbReference type="NCBIfam" id="TIGR04019">
    <property type="entry name" value="B_thiol_YtxJ"/>
    <property type="match status" value="1"/>
</dbReference>
<evidence type="ECO:0000313" key="3">
    <source>
        <dbReference type="Proteomes" id="UP001206312"/>
    </source>
</evidence>
<keyword evidence="3" id="KW-1185">Reference proteome</keyword>
<sequence>MIQHLQSLFGGREPNRQSARQEFPWKPLEASQTLENLMESSHVRPQVIFKHSTSCGLSAMMLKRFENQWDQARDRADFYFLDLIRYRGVSNLVADRLNVWHQSPQVLLLEGGEVRLAASHGEIGDVVPGEGLKNPA</sequence>
<dbReference type="Pfam" id="PF11009">
    <property type="entry name" value="BrxC"/>
    <property type="match status" value="1"/>
</dbReference>
<dbReference type="Gene3D" id="3.40.30.10">
    <property type="entry name" value="Glutaredoxin"/>
    <property type="match status" value="1"/>
</dbReference>
<name>A0ABT1AVW1_9FLAO</name>
<comment type="caution">
    <text evidence="2">The sequence shown here is derived from an EMBL/GenBank/DDBJ whole genome shotgun (WGS) entry which is preliminary data.</text>
</comment>